<keyword evidence="7 8" id="KW-0472">Membrane</keyword>
<keyword evidence="4" id="KW-0547">Nucleotide-binding</keyword>
<evidence type="ECO:0000256" key="7">
    <source>
        <dbReference type="ARBA" id="ARBA00023136"/>
    </source>
</evidence>
<feature type="transmembrane region" description="Helical" evidence="8">
    <location>
        <begin position="294"/>
        <end position="315"/>
    </location>
</feature>
<dbReference type="InterPro" id="IPR011527">
    <property type="entry name" value="ABC1_TM_dom"/>
</dbReference>
<proteinExistence type="inferred from homology"/>
<dbReference type="GO" id="GO:0015421">
    <property type="term" value="F:ABC-type oligopeptide transporter activity"/>
    <property type="evidence" value="ECO:0007669"/>
    <property type="project" value="TreeGrafter"/>
</dbReference>
<dbReference type="InterPro" id="IPR027417">
    <property type="entry name" value="P-loop_NTPase"/>
</dbReference>
<dbReference type="InterPro" id="IPR039421">
    <property type="entry name" value="Type_1_exporter"/>
</dbReference>
<keyword evidence="5 11" id="KW-0067">ATP-binding</keyword>
<dbReference type="Pfam" id="PF00664">
    <property type="entry name" value="ABC_membrane"/>
    <property type="match status" value="1"/>
</dbReference>
<dbReference type="Gene3D" id="1.20.1560.10">
    <property type="entry name" value="ABC transporter type 1, transmembrane domain"/>
    <property type="match status" value="1"/>
</dbReference>
<reference evidence="11 12" key="1">
    <citation type="submission" date="2020-04" db="EMBL/GenBank/DDBJ databases">
        <title>Complete genome sequence of Spiroplasma platyhelix ATCC 51748, an insect isolate.</title>
        <authorList>
            <person name="Green E.A."/>
            <person name="Klassen J.L."/>
        </authorList>
    </citation>
    <scope>NUCLEOTIDE SEQUENCE [LARGE SCALE GENOMIC DNA]</scope>
    <source>
        <strain evidence="11 12">PALS-1</strain>
    </source>
</reference>
<feature type="domain" description="ABC transporter" evidence="9">
    <location>
        <begin position="360"/>
        <end position="596"/>
    </location>
</feature>
<keyword evidence="12" id="KW-1185">Reference proteome</keyword>
<dbReference type="InterPro" id="IPR036640">
    <property type="entry name" value="ABC1_TM_sf"/>
</dbReference>
<dbReference type="AlphaFoldDB" id="A0A846UCL5"/>
<feature type="transmembrane region" description="Helical" evidence="8">
    <location>
        <begin position="44"/>
        <end position="63"/>
    </location>
</feature>
<keyword evidence="6 8" id="KW-1133">Transmembrane helix</keyword>
<evidence type="ECO:0000259" key="10">
    <source>
        <dbReference type="PROSITE" id="PS50929"/>
    </source>
</evidence>
<dbReference type="InterPro" id="IPR017871">
    <property type="entry name" value="ABC_transporter-like_CS"/>
</dbReference>
<evidence type="ECO:0000256" key="2">
    <source>
        <dbReference type="ARBA" id="ARBA00005417"/>
    </source>
</evidence>
<dbReference type="Proteomes" id="UP000584587">
    <property type="component" value="Unassembled WGS sequence"/>
</dbReference>
<dbReference type="EMBL" id="JAAVVK010000001">
    <property type="protein sequence ID" value="NKE38258.1"/>
    <property type="molecule type" value="Genomic_DNA"/>
</dbReference>
<dbReference type="GO" id="GO:0005886">
    <property type="term" value="C:plasma membrane"/>
    <property type="evidence" value="ECO:0007669"/>
    <property type="project" value="UniProtKB-SubCell"/>
</dbReference>
<comment type="subcellular location">
    <subcellularLocation>
        <location evidence="1">Cell membrane</location>
        <topology evidence="1">Multi-pass membrane protein</topology>
    </subcellularLocation>
</comment>
<dbReference type="PROSITE" id="PS50929">
    <property type="entry name" value="ABC_TM1F"/>
    <property type="match status" value="1"/>
</dbReference>
<dbReference type="Gene3D" id="3.40.50.300">
    <property type="entry name" value="P-loop containing nucleotide triphosphate hydrolases"/>
    <property type="match status" value="1"/>
</dbReference>
<dbReference type="CDD" id="cd07346">
    <property type="entry name" value="ABC_6TM_exporters"/>
    <property type="match status" value="1"/>
</dbReference>
<feature type="transmembrane region" description="Helical" evidence="8">
    <location>
        <begin position="266"/>
        <end position="288"/>
    </location>
</feature>
<dbReference type="FunFam" id="3.40.50.300:FF:000218">
    <property type="entry name" value="Multidrug ABC transporter ATP-binding protein"/>
    <property type="match status" value="1"/>
</dbReference>
<evidence type="ECO:0000313" key="11">
    <source>
        <dbReference type="EMBL" id="NKE38258.1"/>
    </source>
</evidence>
<dbReference type="SUPFAM" id="SSF90123">
    <property type="entry name" value="ABC transporter transmembrane region"/>
    <property type="match status" value="1"/>
</dbReference>
<dbReference type="PROSITE" id="PS50893">
    <property type="entry name" value="ABC_TRANSPORTER_2"/>
    <property type="match status" value="1"/>
</dbReference>
<evidence type="ECO:0000256" key="3">
    <source>
        <dbReference type="ARBA" id="ARBA00022692"/>
    </source>
</evidence>
<dbReference type="Pfam" id="PF00005">
    <property type="entry name" value="ABC_tran"/>
    <property type="match status" value="1"/>
</dbReference>
<dbReference type="PANTHER" id="PTHR43394:SF1">
    <property type="entry name" value="ATP-BINDING CASSETTE SUB-FAMILY B MEMBER 10, MITOCHONDRIAL"/>
    <property type="match status" value="1"/>
</dbReference>
<dbReference type="SMART" id="SM00382">
    <property type="entry name" value="AAA"/>
    <property type="match status" value="1"/>
</dbReference>
<comment type="caution">
    <text evidence="11">The sequence shown here is derived from an EMBL/GenBank/DDBJ whole genome shotgun (WGS) entry which is preliminary data.</text>
</comment>
<feature type="transmembrane region" description="Helical" evidence="8">
    <location>
        <begin position="160"/>
        <end position="179"/>
    </location>
</feature>
<dbReference type="InterPro" id="IPR003439">
    <property type="entry name" value="ABC_transporter-like_ATP-bd"/>
</dbReference>
<organism evidence="11 12">
    <name type="scientific">Spiroplasma platyhelix PALS-1</name>
    <dbReference type="NCBI Taxonomy" id="1276218"/>
    <lineage>
        <taxon>Bacteria</taxon>
        <taxon>Bacillati</taxon>
        <taxon>Mycoplasmatota</taxon>
        <taxon>Mollicutes</taxon>
        <taxon>Entomoplasmatales</taxon>
        <taxon>Spiroplasmataceae</taxon>
        <taxon>Spiroplasma</taxon>
    </lineage>
</organism>
<keyword evidence="3 8" id="KW-0812">Transmembrane</keyword>
<sequence>MKKSKKFKKLKLKKAKAKKEYSEIKIKKSGFISAIFKYYKVYPVLYTIAITATILASVLTVIIPKVTNTFLTNGFDPNKIIQLTYILISLQVGSGILMYIRNLTGGLIGVKIEIEYRNKVLDQLLKVDMSYYETSKIGESLTKLISDTEIIGDNMQAIPLAFLSALVTFIGGIIVTFSINWQMSLIVLGIILIIAVAAIFSVQIIRILNYKWRKVYTEVNADVTDRISTIALIKSNATEESEMKRFLSEHKRYYGASKKTINFNSFAQALLVTLLTGINIVGLVTGLHFASKGIIEPAVVISFMLSVNTLIFPIIQSIQFLTNWARASTAILRINEILDVKPKIVDADKAIKVNSISGDIIFKNVNFRYKEGSPWILKDFDYTFKKGKSYAIVGATGVGKSTISKLLLRYYDPESGEILINNTNLKQLNLKSYLGHVGYIEQDPQILYGDFTENIRYTKQNATNAEIAAAAKKANLSDYIEELPDKYQTMLGERGMNLSGGQKQRVAIARVFLKNPELLILDEATSALDNIVEKEIQAQFNKLMVGRTSIVIAHRLSTIKNVDQILVLEKNRGLVQTGTFEELKVKEGHFKNLYQAGLMD</sequence>
<dbReference type="RefSeq" id="WP_168104734.1">
    <property type="nucleotide sequence ID" value="NZ_CP051215.1"/>
</dbReference>
<gene>
    <name evidence="11" type="ORF">HER12_00610</name>
</gene>
<dbReference type="PROSITE" id="PS00211">
    <property type="entry name" value="ABC_TRANSPORTER_1"/>
    <property type="match status" value="1"/>
</dbReference>
<evidence type="ECO:0000256" key="5">
    <source>
        <dbReference type="ARBA" id="ARBA00022840"/>
    </source>
</evidence>
<name>A0A846UCL5_9MOLU</name>
<evidence type="ECO:0000256" key="1">
    <source>
        <dbReference type="ARBA" id="ARBA00004651"/>
    </source>
</evidence>
<feature type="transmembrane region" description="Helical" evidence="8">
    <location>
        <begin position="185"/>
        <end position="205"/>
    </location>
</feature>
<evidence type="ECO:0000313" key="12">
    <source>
        <dbReference type="Proteomes" id="UP000584587"/>
    </source>
</evidence>
<evidence type="ECO:0000256" key="4">
    <source>
        <dbReference type="ARBA" id="ARBA00022741"/>
    </source>
</evidence>
<evidence type="ECO:0000259" key="9">
    <source>
        <dbReference type="PROSITE" id="PS50893"/>
    </source>
</evidence>
<dbReference type="InterPro" id="IPR003593">
    <property type="entry name" value="AAA+_ATPase"/>
</dbReference>
<dbReference type="PANTHER" id="PTHR43394">
    <property type="entry name" value="ATP-DEPENDENT PERMEASE MDL1, MITOCHONDRIAL"/>
    <property type="match status" value="1"/>
</dbReference>
<feature type="transmembrane region" description="Helical" evidence="8">
    <location>
        <begin position="83"/>
        <end position="100"/>
    </location>
</feature>
<dbReference type="SUPFAM" id="SSF52540">
    <property type="entry name" value="P-loop containing nucleoside triphosphate hydrolases"/>
    <property type="match status" value="1"/>
</dbReference>
<evidence type="ECO:0000256" key="8">
    <source>
        <dbReference type="SAM" id="Phobius"/>
    </source>
</evidence>
<comment type="similarity">
    <text evidence="2">Belongs to the ABC transporter superfamily.</text>
</comment>
<accession>A0A846UCL5</accession>
<evidence type="ECO:0000256" key="6">
    <source>
        <dbReference type="ARBA" id="ARBA00022989"/>
    </source>
</evidence>
<feature type="domain" description="ABC transmembrane type-1" evidence="10">
    <location>
        <begin position="48"/>
        <end position="326"/>
    </location>
</feature>
<dbReference type="GO" id="GO:0005524">
    <property type="term" value="F:ATP binding"/>
    <property type="evidence" value="ECO:0007669"/>
    <property type="project" value="UniProtKB-KW"/>
</dbReference>
<dbReference type="GO" id="GO:0016887">
    <property type="term" value="F:ATP hydrolysis activity"/>
    <property type="evidence" value="ECO:0007669"/>
    <property type="project" value="InterPro"/>
</dbReference>
<protein>
    <submittedName>
        <fullName evidence="11">ABC transporter ATP-binding protein</fullName>
    </submittedName>
</protein>